<evidence type="ECO:0000256" key="2">
    <source>
        <dbReference type="ARBA" id="ARBA00022741"/>
    </source>
</evidence>
<dbReference type="GO" id="GO:0043774">
    <property type="term" value="F:coenzyme F420-2 alpha-glutamyl ligase activity"/>
    <property type="evidence" value="ECO:0007669"/>
    <property type="project" value="TreeGrafter"/>
</dbReference>
<dbReference type="OrthoDB" id="9786585at2"/>
<dbReference type="Gene3D" id="3.40.50.20">
    <property type="match status" value="1"/>
</dbReference>
<dbReference type="AlphaFoldDB" id="A0A1H0CLN0"/>
<proteinExistence type="predicted"/>
<evidence type="ECO:0000256" key="1">
    <source>
        <dbReference type="ARBA" id="ARBA00022723"/>
    </source>
</evidence>
<evidence type="ECO:0000313" key="7">
    <source>
        <dbReference type="Proteomes" id="UP000198778"/>
    </source>
</evidence>
<dbReference type="PROSITE" id="PS50975">
    <property type="entry name" value="ATP_GRASP"/>
    <property type="match status" value="1"/>
</dbReference>
<dbReference type="GO" id="GO:0005524">
    <property type="term" value="F:ATP binding"/>
    <property type="evidence" value="ECO:0007669"/>
    <property type="project" value="UniProtKB-UniRule"/>
</dbReference>
<dbReference type="GO" id="GO:0005840">
    <property type="term" value="C:ribosome"/>
    <property type="evidence" value="ECO:0007669"/>
    <property type="project" value="UniProtKB-KW"/>
</dbReference>
<dbReference type="RefSeq" id="WP_090841362.1">
    <property type="nucleotide sequence ID" value="NZ_FNIL01000002.1"/>
</dbReference>
<dbReference type="PANTHER" id="PTHR21621:SF2">
    <property type="entry name" value="COENZYME GAMMA-F420-2:ALPHA-L-GLUTAMATE LIGASE"/>
    <property type="match status" value="1"/>
</dbReference>
<gene>
    <name evidence="6" type="ORF">SAMN04488053_102147</name>
</gene>
<keyword evidence="2 4" id="KW-0547">Nucleotide-binding</keyword>
<keyword evidence="3 4" id="KW-0067">ATP-binding</keyword>
<evidence type="ECO:0000259" key="5">
    <source>
        <dbReference type="PROSITE" id="PS50975"/>
    </source>
</evidence>
<dbReference type="Proteomes" id="UP000198778">
    <property type="component" value="Unassembled WGS sequence"/>
</dbReference>
<dbReference type="GO" id="GO:0005737">
    <property type="term" value="C:cytoplasm"/>
    <property type="evidence" value="ECO:0007669"/>
    <property type="project" value="TreeGrafter"/>
</dbReference>
<dbReference type="EMBL" id="FNIL01000002">
    <property type="protein sequence ID" value="SDN58691.1"/>
    <property type="molecule type" value="Genomic_DNA"/>
</dbReference>
<dbReference type="InterPro" id="IPR013651">
    <property type="entry name" value="ATP-grasp_RimK-type"/>
</dbReference>
<keyword evidence="1" id="KW-0479">Metal-binding</keyword>
<sequence length="296" mass="32628">MTTRSCWLVYNGGLYTKKFQDYEALMREAAERNGLELCALANDSLLVSSEGVISLKEKLPVPEFVHFADKDLFLAEALEQEGHRLYNSSRTIALCDDKRLMHQTFQASGVPQPKTILAPMAYANIGRKDFGYLNEVTKQLGLPLIVKEAFGSFGEQVYWIESMEDLTDMAHKLQGTPHIYQQAVTSSFGKDVRLNVVGNQVVAAMKRVSADDFRANVTAGGKTVPYTPSPEQIYTAIAAAQAVGADMAGVDLFLNDGPPLVCEINSNPHVRSIIECTGIHVEDAMIKHMQRGGDRK</sequence>
<keyword evidence="6" id="KW-0436">Ligase</keyword>
<evidence type="ECO:0000313" key="6">
    <source>
        <dbReference type="EMBL" id="SDN58691.1"/>
    </source>
</evidence>
<name>A0A1H0CLN0_9BACI</name>
<feature type="domain" description="ATP-grasp" evidence="5">
    <location>
        <begin position="102"/>
        <end position="290"/>
    </location>
</feature>
<reference evidence="7" key="1">
    <citation type="submission" date="2016-10" db="EMBL/GenBank/DDBJ databases">
        <authorList>
            <person name="Varghese N."/>
            <person name="Submissions S."/>
        </authorList>
    </citation>
    <scope>NUCLEOTIDE SEQUENCE [LARGE SCALE GENOMIC DNA]</scope>
    <source>
        <strain evidence="7">CGMCC 1.10369</strain>
    </source>
</reference>
<dbReference type="NCBIfam" id="TIGR00768">
    <property type="entry name" value="rimK_fam"/>
    <property type="match status" value="1"/>
</dbReference>
<dbReference type="SUPFAM" id="SSF56059">
    <property type="entry name" value="Glutathione synthetase ATP-binding domain-like"/>
    <property type="match status" value="1"/>
</dbReference>
<keyword evidence="6" id="KW-0687">Ribonucleoprotein</keyword>
<accession>A0A1H0CLN0</accession>
<dbReference type="InterPro" id="IPR004666">
    <property type="entry name" value="Rp_bS6_RimK/Lys_biosynth_LsyX"/>
</dbReference>
<evidence type="ECO:0000256" key="3">
    <source>
        <dbReference type="ARBA" id="ARBA00022840"/>
    </source>
</evidence>
<organism evidence="6 7">
    <name type="scientific">Alkalicoccus daliensis</name>
    <dbReference type="NCBI Taxonomy" id="745820"/>
    <lineage>
        <taxon>Bacteria</taxon>
        <taxon>Bacillati</taxon>
        <taxon>Bacillota</taxon>
        <taxon>Bacilli</taxon>
        <taxon>Bacillales</taxon>
        <taxon>Bacillaceae</taxon>
        <taxon>Alkalicoccus</taxon>
    </lineage>
</organism>
<dbReference type="InterPro" id="IPR011761">
    <property type="entry name" value="ATP-grasp"/>
</dbReference>
<keyword evidence="6" id="KW-0689">Ribosomal protein</keyword>
<dbReference type="PANTHER" id="PTHR21621">
    <property type="entry name" value="RIBOSOMAL PROTEIN S6 MODIFICATION PROTEIN"/>
    <property type="match status" value="1"/>
</dbReference>
<keyword evidence="7" id="KW-1185">Reference proteome</keyword>
<protein>
    <submittedName>
        <fullName evidence="6">Ribosomal protein S6--L-glutamate ligase</fullName>
    </submittedName>
</protein>
<dbReference type="Gene3D" id="3.30.470.20">
    <property type="entry name" value="ATP-grasp fold, B domain"/>
    <property type="match status" value="1"/>
</dbReference>
<dbReference type="Pfam" id="PF08443">
    <property type="entry name" value="RimK"/>
    <property type="match status" value="1"/>
</dbReference>
<evidence type="ECO:0000256" key="4">
    <source>
        <dbReference type="PROSITE-ProRule" id="PRU00409"/>
    </source>
</evidence>
<dbReference type="GO" id="GO:0046872">
    <property type="term" value="F:metal ion binding"/>
    <property type="evidence" value="ECO:0007669"/>
    <property type="project" value="UniProtKB-KW"/>
</dbReference>
<dbReference type="STRING" id="745820.SAMN04488053_102147"/>